<dbReference type="InterPro" id="IPR035965">
    <property type="entry name" value="PAS-like_dom_sf"/>
</dbReference>
<protein>
    <submittedName>
        <fullName evidence="3">Uncharacterized protein</fullName>
    </submittedName>
</protein>
<dbReference type="CDD" id="cd00130">
    <property type="entry name" value="PAS"/>
    <property type="match status" value="4"/>
</dbReference>
<dbReference type="InterPro" id="IPR000014">
    <property type="entry name" value="PAS"/>
</dbReference>
<proteinExistence type="predicted"/>
<dbReference type="InterPro" id="IPR013767">
    <property type="entry name" value="PAS_fold"/>
</dbReference>
<evidence type="ECO:0000313" key="4">
    <source>
        <dbReference type="Proteomes" id="UP000179524"/>
    </source>
</evidence>
<dbReference type="Pfam" id="PF13426">
    <property type="entry name" value="PAS_9"/>
    <property type="match status" value="2"/>
</dbReference>
<evidence type="ECO:0000313" key="3">
    <source>
        <dbReference type="EMBL" id="OIJ12093.1"/>
    </source>
</evidence>
<dbReference type="InterPro" id="IPR001387">
    <property type="entry name" value="Cro/C1-type_HTH"/>
</dbReference>
<dbReference type="GO" id="GO:0003677">
    <property type="term" value="F:DNA binding"/>
    <property type="evidence" value="ECO:0007669"/>
    <property type="project" value="InterPro"/>
</dbReference>
<dbReference type="SMART" id="SM00530">
    <property type="entry name" value="HTH_XRE"/>
    <property type="match status" value="1"/>
</dbReference>
<dbReference type="Pfam" id="PF00989">
    <property type="entry name" value="PAS"/>
    <property type="match status" value="1"/>
</dbReference>
<dbReference type="SMART" id="SM00091">
    <property type="entry name" value="PAS"/>
    <property type="match status" value="3"/>
</dbReference>
<dbReference type="Proteomes" id="UP000179524">
    <property type="component" value="Unassembled WGS sequence"/>
</dbReference>
<dbReference type="PANTHER" id="PTHR44757:SF2">
    <property type="entry name" value="BIOFILM ARCHITECTURE MAINTENANCE PROTEIN MBAA"/>
    <property type="match status" value="1"/>
</dbReference>
<evidence type="ECO:0000259" key="1">
    <source>
        <dbReference type="PROSITE" id="PS50112"/>
    </source>
</evidence>
<gene>
    <name evidence="3" type="ORF">BKP37_14530</name>
</gene>
<feature type="domain" description="PAS" evidence="1">
    <location>
        <begin position="234"/>
        <end position="304"/>
    </location>
</feature>
<dbReference type="SUPFAM" id="SSF55785">
    <property type="entry name" value="PYP-like sensor domain (PAS domain)"/>
    <property type="match status" value="4"/>
</dbReference>
<dbReference type="PANTHER" id="PTHR44757">
    <property type="entry name" value="DIGUANYLATE CYCLASE DGCP"/>
    <property type="match status" value="1"/>
</dbReference>
<reference evidence="3 4" key="1">
    <citation type="submission" date="2016-10" db="EMBL/GenBank/DDBJ databases">
        <title>Draft genome sequences of four alkaliphilic bacteria belonging to the Anaerobacillus genus.</title>
        <authorList>
            <person name="Bassil N.M."/>
            <person name="Lloyd J.R."/>
        </authorList>
    </citation>
    <scope>NUCLEOTIDE SEQUENCE [LARGE SCALE GENOMIC DNA]</scope>
    <source>
        <strain evidence="3 4">DSM 18345</strain>
    </source>
</reference>
<organism evidence="3 4">
    <name type="scientific">Anaerobacillus alkalilacustris</name>
    <dbReference type="NCBI Taxonomy" id="393763"/>
    <lineage>
        <taxon>Bacteria</taxon>
        <taxon>Bacillati</taxon>
        <taxon>Bacillota</taxon>
        <taxon>Bacilli</taxon>
        <taxon>Bacillales</taxon>
        <taxon>Bacillaceae</taxon>
        <taxon>Anaerobacillus</taxon>
    </lineage>
</organism>
<dbReference type="PROSITE" id="PS50943">
    <property type="entry name" value="HTH_CROC1"/>
    <property type="match status" value="1"/>
</dbReference>
<sequence length="554" mass="63844">MVIIIIDLDGAILYMSTNIQFQKSKSHHSQCKTRLINYVHKDDHENFQRILLQVIQTKTTYTLTVRLLDTYRKPIFFTATLIPNIDQENKLISVTIEATSLSEKSELIQTGISDWPLFNHVDEAIFILSPEGTIINVNQAGEMLFGYKQEELIGKNPISFIPVNEIPFYSDKLKQVKQGISQDFETIFSHKTKKLVHIHMILIPVIVNNQLLKIYSISKNITQIITMKQQLQSLNIKYNNLLNSSPYGIFQVNTFGQFTEINPAGREMTGFTKEELLNKNFLDLLHPKDKTWVHRQFLEMIQQKSDMKTEKIVMLHKNDHPIIGNITSIPIIINHKVESIFGIFKNTTTEDILIENLTSEEEHFSQLFNEVPFPIFISKITPTNEKGKFQEVNKKACEILKYRKSELLKKSYKDIIPKEYIPLRKKSLMNLQEGKVTILKSIHVDKVGNKIPVELRTCISTYRNQKVFMTFATYNFENNVNVDYVSDDPGKNLRVLMAQMDINSSELAELTGLTVATISNLRTGKVKKPNIETARLISDVLGTKIHIIWPILNY</sequence>
<keyword evidence="4" id="KW-1185">Reference proteome</keyword>
<dbReference type="SUPFAM" id="SSF47413">
    <property type="entry name" value="lambda repressor-like DNA-binding domains"/>
    <property type="match status" value="1"/>
</dbReference>
<feature type="domain" description="HTH cro/C1-type" evidence="2">
    <location>
        <begin position="493"/>
        <end position="548"/>
    </location>
</feature>
<dbReference type="EMBL" id="MLQR01000033">
    <property type="protein sequence ID" value="OIJ12093.1"/>
    <property type="molecule type" value="Genomic_DNA"/>
</dbReference>
<evidence type="ECO:0000259" key="2">
    <source>
        <dbReference type="PROSITE" id="PS50943"/>
    </source>
</evidence>
<dbReference type="Gene3D" id="1.10.260.40">
    <property type="entry name" value="lambda repressor-like DNA-binding domains"/>
    <property type="match status" value="1"/>
</dbReference>
<dbReference type="NCBIfam" id="TIGR00229">
    <property type="entry name" value="sensory_box"/>
    <property type="match status" value="3"/>
</dbReference>
<dbReference type="AlphaFoldDB" id="A0A1S2LJ06"/>
<dbReference type="GO" id="GO:0006355">
    <property type="term" value="P:regulation of DNA-templated transcription"/>
    <property type="evidence" value="ECO:0007669"/>
    <property type="project" value="InterPro"/>
</dbReference>
<dbReference type="Pfam" id="PF13443">
    <property type="entry name" value="HTH_26"/>
    <property type="match status" value="1"/>
</dbReference>
<accession>A0A1S2LJ06</accession>
<dbReference type="InterPro" id="IPR052155">
    <property type="entry name" value="Biofilm_reg_signaling"/>
</dbReference>
<dbReference type="PROSITE" id="PS50112">
    <property type="entry name" value="PAS"/>
    <property type="match status" value="2"/>
</dbReference>
<dbReference type="CDD" id="cd00093">
    <property type="entry name" value="HTH_XRE"/>
    <property type="match status" value="1"/>
</dbReference>
<dbReference type="Gene3D" id="3.30.450.20">
    <property type="entry name" value="PAS domain"/>
    <property type="match status" value="4"/>
</dbReference>
<comment type="caution">
    <text evidence="3">The sequence shown here is derived from an EMBL/GenBank/DDBJ whole genome shotgun (WGS) entry which is preliminary data.</text>
</comment>
<dbReference type="InterPro" id="IPR010982">
    <property type="entry name" value="Lambda_DNA-bd_dom_sf"/>
</dbReference>
<name>A0A1S2LJ06_9BACI</name>
<feature type="domain" description="PAS" evidence="1">
    <location>
        <begin position="117"/>
        <end position="158"/>
    </location>
</feature>